<evidence type="ECO:0000256" key="5">
    <source>
        <dbReference type="RuleBase" id="RU362118"/>
    </source>
</evidence>
<proteinExistence type="inferred from homology"/>
<keyword evidence="8" id="KW-1185">Reference proteome</keyword>
<gene>
    <name evidence="7" type="ORF">PU560_04170</name>
</gene>
<sequence>MTDQPAPPPTSDPAPGAPGDRTFGFRTRALHAGGVPDAATGARAVPIYQSTSFVFADTADAANLFALQKYGNIYSRIGNPTVAALEERLASLEGGIGAVATASGMSAEFITFAALVGAGDHVVASAGLYGGTVTQLDVTLRRFGVQTTFVAGTDPADYAAAITDRTKVLYTEAVANPSGEIADIAGLADVAHAAGVPLVVDATLATPYLCRPIEHGADIVIHSVTKFLGGHGTTLGGVVVESGRFDWGNGNFPQMTEPVPSYGGVTWWGNFGEYGFLTKLRSEQLRDVGPALSAQSAFQLLQGVETLAHRMDAHVANARAVAEWLEADPRVASVSWAGLPSHPHHDRARHYFPDGPGAVFAFRLRGREDLPGREAGRRLIESLQLASHLANVGDARTLVIHPASTTHQQLSGEQLEVAGVPEDLVRISVGLEDVEDIVWDLDQALTRAVGRAEAPPLSSRADDPEAQRRTVDQEVPA</sequence>
<dbReference type="InterPro" id="IPR006235">
    <property type="entry name" value="OAc-hSer/O-AcSer_sulfhydrylase"/>
</dbReference>
<evidence type="ECO:0000256" key="3">
    <source>
        <dbReference type="ARBA" id="ARBA00022679"/>
    </source>
</evidence>
<dbReference type="EMBL" id="JARACI010000601">
    <property type="protein sequence ID" value="MDD9205665.1"/>
    <property type="molecule type" value="Genomic_DNA"/>
</dbReference>
<name>A0ABT5TUD4_9MICO</name>
<dbReference type="CDD" id="cd00614">
    <property type="entry name" value="CGS_like"/>
    <property type="match status" value="1"/>
</dbReference>
<comment type="caution">
    <text evidence="7">The sequence shown here is derived from an EMBL/GenBank/DDBJ whole genome shotgun (WGS) entry which is preliminary data.</text>
</comment>
<dbReference type="InterPro" id="IPR015421">
    <property type="entry name" value="PyrdxlP-dep_Trfase_major"/>
</dbReference>
<reference evidence="7" key="1">
    <citation type="submission" date="2023-02" db="EMBL/GenBank/DDBJ databases">
        <title>Georgenia sp.10Sc9-8, isolated from a soil sample collected from the Taklamakan desert.</title>
        <authorList>
            <person name="Liu S."/>
        </authorList>
    </citation>
    <scope>NUCLEOTIDE SEQUENCE</scope>
    <source>
        <strain evidence="7">10Sc9-8</strain>
    </source>
</reference>
<dbReference type="PANTHER" id="PTHR43797">
    <property type="entry name" value="HOMOCYSTEINE/CYSTEINE SYNTHASE"/>
    <property type="match status" value="1"/>
</dbReference>
<protein>
    <submittedName>
        <fullName evidence="7">O-acetylhomoserine aminocarboxypropyltransferase/cysteine synthase</fullName>
    </submittedName>
</protein>
<dbReference type="InterPro" id="IPR000277">
    <property type="entry name" value="Cys/Met-Metab_PyrdxlP-dep_enz"/>
</dbReference>
<dbReference type="SUPFAM" id="SSF53383">
    <property type="entry name" value="PLP-dependent transferases"/>
    <property type="match status" value="1"/>
</dbReference>
<feature type="region of interest" description="Disordered" evidence="6">
    <location>
        <begin position="1"/>
        <end position="21"/>
    </location>
</feature>
<dbReference type="NCBIfam" id="TIGR01326">
    <property type="entry name" value="OAH_OAS_sulfhy"/>
    <property type="match status" value="1"/>
</dbReference>
<dbReference type="Pfam" id="PF01053">
    <property type="entry name" value="Cys_Met_Meta_PP"/>
    <property type="match status" value="1"/>
</dbReference>
<feature type="compositionally biased region" description="Basic and acidic residues" evidence="6">
    <location>
        <begin position="460"/>
        <end position="477"/>
    </location>
</feature>
<dbReference type="Proteomes" id="UP001165561">
    <property type="component" value="Unassembled WGS sequence"/>
</dbReference>
<keyword evidence="3" id="KW-0808">Transferase</keyword>
<dbReference type="InterPro" id="IPR015424">
    <property type="entry name" value="PyrdxlP-dep_Trfase"/>
</dbReference>
<comment type="cofactor">
    <cofactor evidence="1 5">
        <name>pyridoxal 5'-phosphate</name>
        <dbReference type="ChEBI" id="CHEBI:597326"/>
    </cofactor>
</comment>
<evidence type="ECO:0000256" key="4">
    <source>
        <dbReference type="ARBA" id="ARBA00022898"/>
    </source>
</evidence>
<feature type="compositionally biased region" description="Pro residues" evidence="6">
    <location>
        <begin position="1"/>
        <end position="16"/>
    </location>
</feature>
<comment type="similarity">
    <text evidence="2 5">Belongs to the trans-sulfuration enzymes family.</text>
</comment>
<dbReference type="PIRSF" id="PIRSF001434">
    <property type="entry name" value="CGS"/>
    <property type="match status" value="1"/>
</dbReference>
<evidence type="ECO:0000313" key="7">
    <source>
        <dbReference type="EMBL" id="MDD9205665.1"/>
    </source>
</evidence>
<evidence type="ECO:0000256" key="1">
    <source>
        <dbReference type="ARBA" id="ARBA00001933"/>
    </source>
</evidence>
<organism evidence="7 8">
    <name type="scientific">Georgenia halotolerans</name>
    <dbReference type="NCBI Taxonomy" id="3028317"/>
    <lineage>
        <taxon>Bacteria</taxon>
        <taxon>Bacillati</taxon>
        <taxon>Actinomycetota</taxon>
        <taxon>Actinomycetes</taxon>
        <taxon>Micrococcales</taxon>
        <taxon>Bogoriellaceae</taxon>
        <taxon>Georgenia</taxon>
    </lineage>
</organism>
<dbReference type="Gene3D" id="3.40.640.10">
    <property type="entry name" value="Type I PLP-dependent aspartate aminotransferase-like (Major domain)"/>
    <property type="match status" value="1"/>
</dbReference>
<evidence type="ECO:0000256" key="2">
    <source>
        <dbReference type="ARBA" id="ARBA00009077"/>
    </source>
</evidence>
<keyword evidence="4 5" id="KW-0663">Pyridoxal phosphate</keyword>
<accession>A0ABT5TUD4</accession>
<dbReference type="InterPro" id="IPR015422">
    <property type="entry name" value="PyrdxlP-dep_Trfase_small"/>
</dbReference>
<evidence type="ECO:0000256" key="6">
    <source>
        <dbReference type="SAM" id="MobiDB-lite"/>
    </source>
</evidence>
<dbReference type="PANTHER" id="PTHR43797:SF2">
    <property type="entry name" value="HOMOCYSTEINE_CYSTEINE SYNTHASE"/>
    <property type="match status" value="1"/>
</dbReference>
<dbReference type="Gene3D" id="3.90.1150.10">
    <property type="entry name" value="Aspartate Aminotransferase, domain 1"/>
    <property type="match status" value="1"/>
</dbReference>
<evidence type="ECO:0000313" key="8">
    <source>
        <dbReference type="Proteomes" id="UP001165561"/>
    </source>
</evidence>
<feature type="region of interest" description="Disordered" evidence="6">
    <location>
        <begin position="450"/>
        <end position="477"/>
    </location>
</feature>